<evidence type="ECO:0000256" key="1">
    <source>
        <dbReference type="SAM" id="Phobius"/>
    </source>
</evidence>
<organism evidence="2 3">
    <name type="scientific">Aeromicrobium senzhongii</name>
    <dbReference type="NCBI Taxonomy" id="2663859"/>
    <lineage>
        <taxon>Bacteria</taxon>
        <taxon>Bacillati</taxon>
        <taxon>Actinomycetota</taxon>
        <taxon>Actinomycetes</taxon>
        <taxon>Propionibacteriales</taxon>
        <taxon>Nocardioidaceae</taxon>
        <taxon>Aeromicrobium</taxon>
    </lineage>
</organism>
<evidence type="ECO:0000313" key="3">
    <source>
        <dbReference type="Proteomes" id="UP000620591"/>
    </source>
</evidence>
<evidence type="ECO:0008006" key="4">
    <source>
        <dbReference type="Google" id="ProtNLM"/>
    </source>
</evidence>
<feature type="transmembrane region" description="Helical" evidence="1">
    <location>
        <begin position="168"/>
        <end position="194"/>
    </location>
</feature>
<dbReference type="RefSeq" id="WP_187768373.1">
    <property type="nucleotide sequence ID" value="NZ_JACTVM010000001.1"/>
</dbReference>
<protein>
    <recommendedName>
        <fullName evidence="4">DUF2975 domain-containing protein</fullName>
    </recommendedName>
</protein>
<feature type="transmembrane region" description="Helical" evidence="1">
    <location>
        <begin position="214"/>
        <end position="233"/>
    </location>
</feature>
<dbReference type="Proteomes" id="UP000620591">
    <property type="component" value="Unassembled WGS sequence"/>
</dbReference>
<dbReference type="AlphaFoldDB" id="A0A8I0JZ68"/>
<proteinExistence type="predicted"/>
<gene>
    <name evidence="2" type="ORF">IBG24_01450</name>
</gene>
<keyword evidence="1" id="KW-0812">Transmembrane</keyword>
<reference evidence="2" key="1">
    <citation type="submission" date="2020-09" db="EMBL/GenBank/DDBJ databases">
        <title>Novel species in genus Aeromicrobium.</title>
        <authorList>
            <person name="Zhang G."/>
        </authorList>
    </citation>
    <scope>NUCLEOTIDE SEQUENCE</scope>
    <source>
        <strain evidence="2">Zg-636</strain>
    </source>
</reference>
<feature type="transmembrane region" description="Helical" evidence="1">
    <location>
        <begin position="12"/>
        <end position="34"/>
    </location>
</feature>
<evidence type="ECO:0000313" key="2">
    <source>
        <dbReference type="EMBL" id="MBC9224976.1"/>
    </source>
</evidence>
<keyword evidence="1" id="KW-1133">Transmembrane helix</keyword>
<feature type="transmembrane region" description="Helical" evidence="1">
    <location>
        <begin position="136"/>
        <end position="156"/>
    </location>
</feature>
<accession>A0A8I0JZ68</accession>
<name>A0A8I0JZ68_9ACTN</name>
<comment type="caution">
    <text evidence="2">The sequence shown here is derived from an EMBL/GenBank/DDBJ whole genome shotgun (WGS) entry which is preliminary data.</text>
</comment>
<keyword evidence="1" id="KW-0472">Membrane</keyword>
<sequence length="247" mass="25250">MTTRALRIGGRAALAAGLLAAAAAVTVAVIGILASAGKVTHPVDLAWGPFHLEHRVSLPVAWGADVCQSADVGDQTSPSECLRFFVHDADGSGARGPVREQDADVRPESATLTGAVELASTGRPSAFVATSAVRDAIGLAVISAALLVLWRLLAGAAGPVAERRTAPLVRALGCLLIAGSLVDAALGLFIATQLRYSYEAFGPGPLLSPADGRGFDLGQLALGGLVLLIGELFRRDATAEADDRLTV</sequence>
<dbReference type="EMBL" id="JACTVM010000001">
    <property type="protein sequence ID" value="MBC9224976.1"/>
    <property type="molecule type" value="Genomic_DNA"/>
</dbReference>